<proteinExistence type="inferred from homology"/>
<keyword evidence="2" id="KW-0560">Oxidoreductase</keyword>
<sequence>MTVCVLGAAGGLAQHIAAEFDTSAIGLDDELPNECDGVIVVVGESPGPAPRPIKDMSESEWRDTAETAAFRVMRVFQRARVVTLARRGNIVVVAPSIGLVGGPELSHYVSGIEAIRALAKSAARQWAPEQISVNLIVVPLELVAGGVGELARHVGSAARKDADLADAVVRAVKFLLSGAGPGLTGSTLVVDGGAVMVP</sequence>
<evidence type="ECO:0000256" key="1">
    <source>
        <dbReference type="ARBA" id="ARBA00006484"/>
    </source>
</evidence>
<evidence type="ECO:0008006" key="5">
    <source>
        <dbReference type="Google" id="ProtNLM"/>
    </source>
</evidence>
<comment type="similarity">
    <text evidence="1">Belongs to the short-chain dehydrogenases/reductases (SDR) family.</text>
</comment>
<dbReference type="Proteomes" id="UP000466187">
    <property type="component" value="Chromosome"/>
</dbReference>
<dbReference type="GO" id="GO:0016491">
    <property type="term" value="F:oxidoreductase activity"/>
    <property type="evidence" value="ECO:0007669"/>
    <property type="project" value="UniProtKB-KW"/>
</dbReference>
<organism evidence="3 4">
    <name type="scientific">Mycolicibacterium gadium</name>
    <name type="common">Mycobacterium gadium</name>
    <dbReference type="NCBI Taxonomy" id="1794"/>
    <lineage>
        <taxon>Bacteria</taxon>
        <taxon>Bacillati</taxon>
        <taxon>Actinomycetota</taxon>
        <taxon>Actinomycetes</taxon>
        <taxon>Mycobacteriales</taxon>
        <taxon>Mycobacteriaceae</taxon>
        <taxon>Mycolicibacterium</taxon>
    </lineage>
</organism>
<evidence type="ECO:0000313" key="3">
    <source>
        <dbReference type="EMBL" id="BBZ17719.1"/>
    </source>
</evidence>
<dbReference type="Pfam" id="PF13561">
    <property type="entry name" value="adh_short_C2"/>
    <property type="match status" value="1"/>
</dbReference>
<protein>
    <recommendedName>
        <fullName evidence="5">3-oxoacyl-ACP reductase</fullName>
    </recommendedName>
</protein>
<evidence type="ECO:0000256" key="2">
    <source>
        <dbReference type="ARBA" id="ARBA00023002"/>
    </source>
</evidence>
<evidence type="ECO:0000313" key="4">
    <source>
        <dbReference type="Proteomes" id="UP000466187"/>
    </source>
</evidence>
<dbReference type="Gene3D" id="3.40.50.720">
    <property type="entry name" value="NAD(P)-binding Rossmann-like Domain"/>
    <property type="match status" value="1"/>
</dbReference>
<dbReference type="InterPro" id="IPR002347">
    <property type="entry name" value="SDR_fam"/>
</dbReference>
<dbReference type="SUPFAM" id="SSF51735">
    <property type="entry name" value="NAD(P)-binding Rossmann-fold domains"/>
    <property type="match status" value="1"/>
</dbReference>
<dbReference type="PANTHER" id="PTHR24321">
    <property type="entry name" value="DEHYDROGENASES, SHORT CHAIN"/>
    <property type="match status" value="1"/>
</dbReference>
<accession>A0A7I7WJ29</accession>
<name>A0A7I7WJ29_MYCGU</name>
<dbReference type="InterPro" id="IPR036291">
    <property type="entry name" value="NAD(P)-bd_dom_sf"/>
</dbReference>
<dbReference type="PANTHER" id="PTHR24321:SF14">
    <property type="entry name" value="SHORT-CHAIN TYPE DEHYDROGENASE_REDUCTASE BLR2146-RELATED"/>
    <property type="match status" value="1"/>
</dbReference>
<dbReference type="AlphaFoldDB" id="A0A7I7WJ29"/>
<dbReference type="KEGG" id="mgad:MGAD_20540"/>
<dbReference type="EMBL" id="AP022608">
    <property type="protein sequence ID" value="BBZ17719.1"/>
    <property type="molecule type" value="Genomic_DNA"/>
</dbReference>
<gene>
    <name evidence="3" type="ORF">MGAD_20540</name>
</gene>
<reference evidence="3 4" key="1">
    <citation type="journal article" date="2019" name="Emerg. Microbes Infect.">
        <title>Comprehensive subspecies identification of 175 nontuberculous mycobacteria species based on 7547 genomic profiles.</title>
        <authorList>
            <person name="Matsumoto Y."/>
            <person name="Kinjo T."/>
            <person name="Motooka D."/>
            <person name="Nabeya D."/>
            <person name="Jung N."/>
            <person name="Uechi K."/>
            <person name="Horii T."/>
            <person name="Iida T."/>
            <person name="Fujita J."/>
            <person name="Nakamura S."/>
        </authorList>
    </citation>
    <scope>NUCLEOTIDE SEQUENCE [LARGE SCALE GENOMIC DNA]</scope>
    <source>
        <strain evidence="3 4">JCM 12688</strain>
    </source>
</reference>